<dbReference type="Proteomes" id="UP000012960">
    <property type="component" value="Unplaced"/>
</dbReference>
<dbReference type="PANTHER" id="PTHR31717:SF142">
    <property type="entry name" value="B-BOX DOMAIN PROTEIN 30-RELATED"/>
    <property type="match status" value="1"/>
</dbReference>
<dbReference type="InParanoid" id="A0A804KM73"/>
<feature type="region of interest" description="Disordered" evidence="4">
    <location>
        <begin position="83"/>
        <end position="123"/>
    </location>
</feature>
<evidence type="ECO:0000313" key="7">
    <source>
        <dbReference type="EnsemblPlants" id="Ma09_p21720.1"/>
    </source>
</evidence>
<evidence type="ECO:0000259" key="5">
    <source>
        <dbReference type="SMART" id="SM00336"/>
    </source>
</evidence>
<proteinExistence type="predicted"/>
<feature type="domain" description="B box-type" evidence="5">
    <location>
        <begin position="2"/>
        <end position="48"/>
    </location>
</feature>
<dbReference type="PANTHER" id="PTHR31717">
    <property type="entry name" value="ZINC FINGER PROTEIN CONSTANS-LIKE 10"/>
    <property type="match status" value="1"/>
</dbReference>
<evidence type="ECO:0000256" key="2">
    <source>
        <dbReference type="ARBA" id="ARBA00022771"/>
    </source>
</evidence>
<keyword evidence="3" id="KW-0862">Zinc</keyword>
<dbReference type="GO" id="GO:0008270">
    <property type="term" value="F:zinc ion binding"/>
    <property type="evidence" value="ECO:0007669"/>
    <property type="project" value="UniProtKB-KW"/>
</dbReference>
<accession>A0A804KM73</accession>
<keyword evidence="2" id="KW-0863">Zinc-finger</keyword>
<dbReference type="SMART" id="SM00336">
    <property type="entry name" value="BBOX"/>
    <property type="match status" value="1"/>
</dbReference>
<dbReference type="OMA" id="AGRSCEL"/>
<dbReference type="InterPro" id="IPR049808">
    <property type="entry name" value="CONSTANS-like_Bbox1"/>
</dbReference>
<name>A0A804KM73_MUSAM</name>
<dbReference type="Gramene" id="Ma09_t21720.1">
    <property type="protein sequence ID" value="Ma09_p21720.1"/>
    <property type="gene ID" value="Ma09_g21720"/>
</dbReference>
<evidence type="ECO:0000256" key="3">
    <source>
        <dbReference type="ARBA" id="ARBA00022833"/>
    </source>
</evidence>
<dbReference type="CDD" id="cd19821">
    <property type="entry name" value="Bbox1_BBX-like"/>
    <property type="match status" value="1"/>
</dbReference>
<organism evidence="7 8">
    <name type="scientific">Musa acuminata subsp. malaccensis</name>
    <name type="common">Wild banana</name>
    <name type="synonym">Musa malaccensis</name>
    <dbReference type="NCBI Taxonomy" id="214687"/>
    <lineage>
        <taxon>Eukaryota</taxon>
        <taxon>Viridiplantae</taxon>
        <taxon>Streptophyta</taxon>
        <taxon>Embryophyta</taxon>
        <taxon>Tracheophyta</taxon>
        <taxon>Spermatophyta</taxon>
        <taxon>Magnoliopsida</taxon>
        <taxon>Liliopsida</taxon>
        <taxon>Zingiberales</taxon>
        <taxon>Musaceae</taxon>
        <taxon>Musa</taxon>
    </lineage>
</organism>
<reference evidence="6" key="1">
    <citation type="submission" date="2021-03" db="EMBL/GenBank/DDBJ databases">
        <authorList>
            <consortium name="Genoscope - CEA"/>
            <person name="William W."/>
        </authorList>
    </citation>
    <scope>NUCLEOTIDE SEQUENCE</scope>
    <source>
        <strain evidence="6">Doubled-haploid Pahang</strain>
    </source>
</reference>
<sequence>MKQRPACALCGGEAAVYCEPDAAFLCWACDASVHGANFLVARHVRQATCAACHSLDAGCRVSGAGPQRVRPLCASCDPDPAAPPSHSEASSSSSSSLSTSESTAAPRAKKPADPRRTATKRRRGVVEERVEAVLLGWSRRMGLRRGRRCVEAAARVVGLHQETTAALPLPVALAAALWFAVKLREQDAAAERGSWVALRRLEACSGVPARLIAAAASRIARVAEREVRVAKEGWAECT</sequence>
<evidence type="ECO:0000313" key="6">
    <source>
        <dbReference type="EMBL" id="CAG1836066.1"/>
    </source>
</evidence>
<gene>
    <name evidence="6" type="ORF">GSMUA_240350.1</name>
</gene>
<feature type="compositionally biased region" description="Low complexity" evidence="4">
    <location>
        <begin position="83"/>
        <end position="106"/>
    </location>
</feature>
<evidence type="ECO:0000256" key="4">
    <source>
        <dbReference type="SAM" id="MobiDB-lite"/>
    </source>
</evidence>
<keyword evidence="8" id="KW-1185">Reference proteome</keyword>
<dbReference type="FunCoup" id="A0A804KM73">
    <property type="interactions" value="49"/>
</dbReference>
<evidence type="ECO:0000256" key="1">
    <source>
        <dbReference type="ARBA" id="ARBA00022723"/>
    </source>
</evidence>
<dbReference type="InterPro" id="IPR000315">
    <property type="entry name" value="Znf_B-box"/>
</dbReference>
<keyword evidence="1" id="KW-0479">Metal-binding</keyword>
<reference evidence="7" key="2">
    <citation type="submission" date="2021-05" db="UniProtKB">
        <authorList>
            <consortium name="EnsemblPlants"/>
        </authorList>
    </citation>
    <scope>IDENTIFICATION</scope>
    <source>
        <strain evidence="7">subsp. malaccensis</strain>
    </source>
</reference>
<dbReference type="EMBL" id="HG996474">
    <property type="protein sequence ID" value="CAG1836066.1"/>
    <property type="molecule type" value="Genomic_DNA"/>
</dbReference>
<protein>
    <submittedName>
        <fullName evidence="6">(wild Malaysian banana) hypothetical protein</fullName>
    </submittedName>
</protein>
<dbReference type="AlphaFoldDB" id="A0A804KM73"/>
<evidence type="ECO:0000313" key="8">
    <source>
        <dbReference type="Proteomes" id="UP000012960"/>
    </source>
</evidence>
<dbReference type="EnsemblPlants" id="Ma09_t21720.1">
    <property type="protein sequence ID" value="Ma09_p21720.1"/>
    <property type="gene ID" value="Ma09_g21720"/>
</dbReference>